<reference evidence="2 3" key="1">
    <citation type="journal article" date="2020" name="Microorganisms">
        <title>Osmotic Adaptation and Compatible Solute Biosynthesis of Phototrophic Bacteria as Revealed from Genome Analyses.</title>
        <authorList>
            <person name="Imhoff J.F."/>
            <person name="Rahn T."/>
            <person name="Kunzel S."/>
            <person name="Keller A."/>
            <person name="Neulinger S.C."/>
        </authorList>
    </citation>
    <scope>NUCLEOTIDE SEQUENCE [LARGE SCALE GENOMIC DNA]</scope>
    <source>
        <strain evidence="2 3">DSM 6210</strain>
    </source>
</reference>
<dbReference type="SUPFAM" id="SSF53649">
    <property type="entry name" value="Alkaline phosphatase-like"/>
    <property type="match status" value="1"/>
</dbReference>
<comment type="caution">
    <text evidence="2">The sequence shown here is derived from an EMBL/GenBank/DDBJ whole genome shotgun (WGS) entry which is preliminary data.</text>
</comment>
<gene>
    <name evidence="2" type="ORF">CKO31_17955</name>
</gene>
<feature type="region of interest" description="Disordered" evidence="1">
    <location>
        <begin position="72"/>
        <end position="154"/>
    </location>
</feature>
<protein>
    <submittedName>
        <fullName evidence="2">Uncharacterized protein</fullName>
    </submittedName>
</protein>
<keyword evidence="3" id="KW-1185">Reference proteome</keyword>
<dbReference type="Gene3D" id="3.40.720.10">
    <property type="entry name" value="Alkaline Phosphatase, subunit A"/>
    <property type="match status" value="1"/>
</dbReference>
<evidence type="ECO:0000313" key="2">
    <source>
        <dbReference type="EMBL" id="MBK1632591.1"/>
    </source>
</evidence>
<evidence type="ECO:0000313" key="3">
    <source>
        <dbReference type="Proteomes" id="UP000748752"/>
    </source>
</evidence>
<sequence>MPRLAWIVARRAFRTGPWADLQTPITVDALRGDLPNRYAHLFGDGGFPNLMEEGVHYTNAHYQHANTETIVGHGSLATGPSRPDLRMRDRSPSPPPWERATSAIGSPIRSSCSLTPTRWPRSEPRCHQQAGHRAVPTAHATAQPNRFLSPECGA</sequence>
<organism evidence="2 3">
    <name type="scientific">Thiohalocapsa halophila</name>
    <dbReference type="NCBI Taxonomy" id="69359"/>
    <lineage>
        <taxon>Bacteria</taxon>
        <taxon>Pseudomonadati</taxon>
        <taxon>Pseudomonadota</taxon>
        <taxon>Gammaproteobacteria</taxon>
        <taxon>Chromatiales</taxon>
        <taxon>Chromatiaceae</taxon>
        <taxon>Thiohalocapsa</taxon>
    </lineage>
</organism>
<evidence type="ECO:0000256" key="1">
    <source>
        <dbReference type="SAM" id="MobiDB-lite"/>
    </source>
</evidence>
<dbReference type="InterPro" id="IPR017850">
    <property type="entry name" value="Alkaline_phosphatase_core_sf"/>
</dbReference>
<dbReference type="EMBL" id="NRRV01000052">
    <property type="protein sequence ID" value="MBK1632591.1"/>
    <property type="molecule type" value="Genomic_DNA"/>
</dbReference>
<proteinExistence type="predicted"/>
<accession>A0ABS1CML9</accession>
<dbReference type="Proteomes" id="UP000748752">
    <property type="component" value="Unassembled WGS sequence"/>
</dbReference>
<name>A0ABS1CML9_9GAMM</name>